<accession>A0ABQ6JXG7</accession>
<dbReference type="PANTHER" id="PTHR48100:SF59">
    <property type="entry name" value="ADENOSYLCOBALAMIN_ALPHA-RIBAZOLE PHOSPHATASE"/>
    <property type="match status" value="1"/>
</dbReference>
<dbReference type="Pfam" id="PF00300">
    <property type="entry name" value="His_Phos_1"/>
    <property type="match status" value="1"/>
</dbReference>
<protein>
    <submittedName>
        <fullName evidence="1">Fructose 1,6-bisphosphatase</fullName>
    </submittedName>
</protein>
<keyword evidence="2" id="KW-1185">Reference proteome</keyword>
<evidence type="ECO:0000313" key="2">
    <source>
        <dbReference type="Proteomes" id="UP001157069"/>
    </source>
</evidence>
<dbReference type="InterPro" id="IPR013078">
    <property type="entry name" value="His_Pase_superF_clade-1"/>
</dbReference>
<reference evidence="2" key="1">
    <citation type="journal article" date="2019" name="Int. J. Syst. Evol. Microbiol.">
        <title>The Global Catalogue of Microorganisms (GCM) 10K type strain sequencing project: providing services to taxonomists for standard genome sequencing and annotation.</title>
        <authorList>
            <consortium name="The Broad Institute Genomics Platform"/>
            <consortium name="The Broad Institute Genome Sequencing Center for Infectious Disease"/>
            <person name="Wu L."/>
            <person name="Ma J."/>
        </authorList>
    </citation>
    <scope>NUCLEOTIDE SEQUENCE [LARGE SCALE GENOMIC DNA]</scope>
    <source>
        <strain evidence="2">NBRC 108755</strain>
    </source>
</reference>
<dbReference type="Gene3D" id="3.40.50.1240">
    <property type="entry name" value="Phosphoglycerate mutase-like"/>
    <property type="match status" value="1"/>
</dbReference>
<dbReference type="Proteomes" id="UP001157069">
    <property type="component" value="Unassembled WGS sequence"/>
</dbReference>
<dbReference type="PANTHER" id="PTHR48100">
    <property type="entry name" value="BROAD-SPECIFICITY PHOSPHATASE YOR283W-RELATED"/>
    <property type="match status" value="1"/>
</dbReference>
<name>A0ABQ6JXG7_9MICO</name>
<sequence length="209" mass="22976">MPGPPSPLYAHARELLHRSVRQDGRVTLAFIRHGQTDWNRDGLLQGSSDIHLNDTGRQQAREAEGMLTQWTWDAIVSSPLARARETARIVAEDLGLQLGPAYPELAERDYGPLEGTPSAEAIERWPDRAYPGAESLDDVVARGLRGLARIDADYPGRNVVVVCHGTIMKYTLIRLTGYPVEVVLNGAVSTMERDGDGWRVLTVNGEPVA</sequence>
<dbReference type="CDD" id="cd07067">
    <property type="entry name" value="HP_PGM_like"/>
    <property type="match status" value="1"/>
</dbReference>
<dbReference type="InterPro" id="IPR050275">
    <property type="entry name" value="PGM_Phosphatase"/>
</dbReference>
<gene>
    <name evidence="1" type="ORF">GCM10025869_23330</name>
</gene>
<organism evidence="1 2">
    <name type="scientific">Homoserinibacter gongjuensis</name>
    <dbReference type="NCBI Taxonomy" id="1162968"/>
    <lineage>
        <taxon>Bacteria</taxon>
        <taxon>Bacillati</taxon>
        <taxon>Actinomycetota</taxon>
        <taxon>Actinomycetes</taxon>
        <taxon>Micrococcales</taxon>
        <taxon>Microbacteriaceae</taxon>
        <taxon>Homoserinibacter</taxon>
    </lineage>
</organism>
<dbReference type="SUPFAM" id="SSF53254">
    <property type="entry name" value="Phosphoglycerate mutase-like"/>
    <property type="match status" value="1"/>
</dbReference>
<proteinExistence type="predicted"/>
<dbReference type="EMBL" id="BSVA01000001">
    <property type="protein sequence ID" value="GMA91804.1"/>
    <property type="molecule type" value="Genomic_DNA"/>
</dbReference>
<comment type="caution">
    <text evidence="1">The sequence shown here is derived from an EMBL/GenBank/DDBJ whole genome shotgun (WGS) entry which is preliminary data.</text>
</comment>
<dbReference type="SMART" id="SM00855">
    <property type="entry name" value="PGAM"/>
    <property type="match status" value="1"/>
</dbReference>
<evidence type="ECO:0000313" key="1">
    <source>
        <dbReference type="EMBL" id="GMA91804.1"/>
    </source>
</evidence>
<dbReference type="InterPro" id="IPR029033">
    <property type="entry name" value="His_PPase_superfam"/>
</dbReference>